<evidence type="ECO:0000313" key="3">
    <source>
        <dbReference type="Proteomes" id="UP000092666"/>
    </source>
</evidence>
<organism evidence="2 3">
    <name type="scientific">Kwoniella heveanensis BCC8398</name>
    <dbReference type="NCBI Taxonomy" id="1296120"/>
    <lineage>
        <taxon>Eukaryota</taxon>
        <taxon>Fungi</taxon>
        <taxon>Dikarya</taxon>
        <taxon>Basidiomycota</taxon>
        <taxon>Agaricomycotina</taxon>
        <taxon>Tremellomycetes</taxon>
        <taxon>Tremellales</taxon>
        <taxon>Cryptococcaceae</taxon>
        <taxon>Kwoniella</taxon>
    </lineage>
</organism>
<sequence>MSTADSSSDAPSVPPGHHIWAREPEGMYHGSILDAPHSVEVDSASEPTMTATAPGSDFDSSNPFGAGNGPSPMRTTEDVDSSYEGSVRSSRRGPPSSGGDSIETLEGWENDSPGTRTPTAASRTHGHEQGQTSGDVSPRTLPASTAGGDAPPVSASEYWPTTTYPTLNRNGIEVGSYAVDNEGRSDITVHLWQGVRPHASSPGFQADTPHWGTSRLYLRAPSVATSRDRQDWADQIQLVNQRTGRILESGDYQRRVRNISWDDAEHDRIQSEILHALRYVYETESNRRSNRAT</sequence>
<protein>
    <submittedName>
        <fullName evidence="2">Uncharacterized protein</fullName>
    </submittedName>
</protein>
<evidence type="ECO:0000313" key="2">
    <source>
        <dbReference type="EMBL" id="OCF35998.1"/>
    </source>
</evidence>
<gene>
    <name evidence="2" type="ORF">I316_02493</name>
</gene>
<proteinExistence type="predicted"/>
<evidence type="ECO:0000256" key="1">
    <source>
        <dbReference type="SAM" id="MobiDB-lite"/>
    </source>
</evidence>
<dbReference type="EMBL" id="KI669497">
    <property type="protein sequence ID" value="OCF35998.1"/>
    <property type="molecule type" value="Genomic_DNA"/>
</dbReference>
<feature type="compositionally biased region" description="Low complexity" evidence="1">
    <location>
        <begin position="1"/>
        <end position="11"/>
    </location>
</feature>
<dbReference type="Proteomes" id="UP000092666">
    <property type="component" value="Unassembled WGS sequence"/>
</dbReference>
<feature type="compositionally biased region" description="Polar residues" evidence="1">
    <location>
        <begin position="45"/>
        <end position="63"/>
    </location>
</feature>
<feature type="compositionally biased region" description="Polar residues" evidence="1">
    <location>
        <begin position="112"/>
        <end position="122"/>
    </location>
</feature>
<keyword evidence="3" id="KW-1185">Reference proteome</keyword>
<reference evidence="2 3" key="1">
    <citation type="submission" date="2013-07" db="EMBL/GenBank/DDBJ databases">
        <title>The Genome Sequence of Cryptococcus heveanensis BCC8398.</title>
        <authorList>
            <consortium name="The Broad Institute Genome Sequencing Platform"/>
            <person name="Cuomo C."/>
            <person name="Litvintseva A."/>
            <person name="Chen Y."/>
            <person name="Heitman J."/>
            <person name="Sun S."/>
            <person name="Springer D."/>
            <person name="Dromer F."/>
            <person name="Young S.K."/>
            <person name="Zeng Q."/>
            <person name="Gargeya S."/>
            <person name="Fitzgerald M."/>
            <person name="Abouelleil A."/>
            <person name="Alvarado L."/>
            <person name="Berlin A.M."/>
            <person name="Chapman S.B."/>
            <person name="Dewar J."/>
            <person name="Goldberg J."/>
            <person name="Griggs A."/>
            <person name="Gujja S."/>
            <person name="Hansen M."/>
            <person name="Howarth C."/>
            <person name="Imamovic A."/>
            <person name="Larimer J."/>
            <person name="McCowan C."/>
            <person name="Murphy C."/>
            <person name="Pearson M."/>
            <person name="Priest M."/>
            <person name="Roberts A."/>
            <person name="Saif S."/>
            <person name="Shea T."/>
            <person name="Sykes S."/>
            <person name="Wortman J."/>
            <person name="Nusbaum C."/>
            <person name="Birren B."/>
        </authorList>
    </citation>
    <scope>NUCLEOTIDE SEQUENCE [LARGE SCALE GENOMIC DNA]</scope>
    <source>
        <strain evidence="2 3">BCC8398</strain>
    </source>
</reference>
<reference evidence="3" key="2">
    <citation type="submission" date="2013-12" db="EMBL/GenBank/DDBJ databases">
        <title>Evolution of pathogenesis and genome organization in the Tremellales.</title>
        <authorList>
            <person name="Cuomo C."/>
            <person name="Litvintseva A."/>
            <person name="Heitman J."/>
            <person name="Chen Y."/>
            <person name="Sun S."/>
            <person name="Springer D."/>
            <person name="Dromer F."/>
            <person name="Young S."/>
            <person name="Zeng Q."/>
            <person name="Chapman S."/>
            <person name="Gujja S."/>
            <person name="Saif S."/>
            <person name="Birren B."/>
        </authorList>
    </citation>
    <scope>NUCLEOTIDE SEQUENCE [LARGE SCALE GENOMIC DNA]</scope>
    <source>
        <strain evidence="3">BCC8398</strain>
    </source>
</reference>
<feature type="compositionally biased region" description="Low complexity" evidence="1">
    <location>
        <begin position="85"/>
        <end position="101"/>
    </location>
</feature>
<feature type="compositionally biased region" description="Polar residues" evidence="1">
    <location>
        <begin position="159"/>
        <end position="169"/>
    </location>
</feature>
<name>A0A1B9GY74_9TREE</name>
<feature type="region of interest" description="Disordered" evidence="1">
    <location>
        <begin position="1"/>
        <end position="169"/>
    </location>
</feature>
<dbReference type="AlphaFoldDB" id="A0A1B9GY74"/>
<accession>A0A1B9GY74</accession>